<dbReference type="EMBL" id="JH430682">
    <property type="status" value="NOT_ANNOTATED_CDS"/>
    <property type="molecule type" value="Genomic_DNA"/>
</dbReference>
<dbReference type="GO" id="GO:0140571">
    <property type="term" value="F:transmembrane ascorbate ferrireductase activity"/>
    <property type="evidence" value="ECO:0007669"/>
    <property type="project" value="UniProtKB-EC"/>
</dbReference>
<feature type="domain" description="Cytochrome b561" evidence="13">
    <location>
        <begin position="63"/>
        <end position="193"/>
    </location>
</feature>
<keyword evidence="9" id="KW-0408">Iron</keyword>
<dbReference type="PANTHER" id="PTHR15422">
    <property type="entry name" value="OS05G0565100 PROTEIN"/>
    <property type="match status" value="1"/>
</dbReference>
<feature type="transmembrane region" description="Helical" evidence="12">
    <location>
        <begin position="205"/>
        <end position="226"/>
    </location>
</feature>
<evidence type="ECO:0000313" key="15">
    <source>
        <dbReference type="Proteomes" id="UP000014500"/>
    </source>
</evidence>
<evidence type="ECO:0000256" key="3">
    <source>
        <dbReference type="ARBA" id="ARBA00022448"/>
    </source>
</evidence>
<dbReference type="EC" id="7.2.1.3" evidence="11"/>
<dbReference type="eggNOG" id="ENOG502T7X4">
    <property type="taxonomic scope" value="Eukaryota"/>
</dbReference>
<evidence type="ECO:0000256" key="11">
    <source>
        <dbReference type="ARBA" id="ARBA00024225"/>
    </source>
</evidence>
<keyword evidence="7" id="KW-0249">Electron transport</keyword>
<feature type="transmembrane region" description="Helical" evidence="12">
    <location>
        <begin position="104"/>
        <end position="123"/>
    </location>
</feature>
<keyword evidence="8 12" id="KW-1133">Transmembrane helix</keyword>
<dbReference type="PANTHER" id="PTHR15422:SF45">
    <property type="entry name" value="CYTOCHROME B561 DOMAIN-CONTAINING PROTEIN"/>
    <property type="match status" value="1"/>
</dbReference>
<dbReference type="Proteomes" id="UP000014500">
    <property type="component" value="Unassembled WGS sequence"/>
</dbReference>
<feature type="transmembrane region" description="Helical" evidence="12">
    <location>
        <begin position="129"/>
        <end position="152"/>
    </location>
</feature>
<keyword evidence="6" id="KW-0479">Metal-binding</keyword>
<evidence type="ECO:0000256" key="4">
    <source>
        <dbReference type="ARBA" id="ARBA00022617"/>
    </source>
</evidence>
<dbReference type="Pfam" id="PF03188">
    <property type="entry name" value="Cytochrom_B561"/>
    <property type="match status" value="1"/>
</dbReference>
<protein>
    <recommendedName>
        <fullName evidence="11">ascorbate ferrireductase (transmembrane)</fullName>
        <ecNumber evidence="11">7.2.1.3</ecNumber>
    </recommendedName>
</protein>
<comment type="subcellular location">
    <subcellularLocation>
        <location evidence="2">Membrane</location>
        <topology evidence="2">Multi-pass membrane protein</topology>
    </subcellularLocation>
</comment>
<keyword evidence="15" id="KW-1185">Reference proteome</keyword>
<evidence type="ECO:0000256" key="1">
    <source>
        <dbReference type="ARBA" id="ARBA00001970"/>
    </source>
</evidence>
<dbReference type="InterPro" id="IPR045150">
    <property type="entry name" value="CYB561D1/2"/>
</dbReference>
<keyword evidence="3" id="KW-0813">Transport</keyword>
<evidence type="ECO:0000256" key="7">
    <source>
        <dbReference type="ARBA" id="ARBA00022982"/>
    </source>
</evidence>
<comment type="cofactor">
    <cofactor evidence="1">
        <name>heme b</name>
        <dbReference type="ChEBI" id="CHEBI:60344"/>
    </cofactor>
</comment>
<keyword evidence="5 12" id="KW-0812">Transmembrane</keyword>
<dbReference type="SMART" id="SM00665">
    <property type="entry name" value="B561"/>
    <property type="match status" value="1"/>
</dbReference>
<feature type="transmembrane region" description="Helical" evidence="12">
    <location>
        <begin position="172"/>
        <end position="193"/>
    </location>
</feature>
<sequence>MIRTVGLVRFRPGDSDACYVRKSYGAHNNTCCNTANSKQRLHDCIGQADGRSCRPSLEALFSWHPTVMTFVCMLMIYEGIGLFSPKNGLLDGKSHETKRNTHSFVNLLGAYGIFWGFTIVTMAKFQHNITHFASLHSTLGACAGGFTLFQGLGGLATRFQKLSPVTPKNMKFGHALCGVFQYLFTCLAFITGISTDYMTIKTTPLIQIILISLPMIAFGTSSPRLLNRLLSMVLKPK</sequence>
<evidence type="ECO:0000256" key="9">
    <source>
        <dbReference type="ARBA" id="ARBA00023004"/>
    </source>
</evidence>
<dbReference type="GO" id="GO:0140575">
    <property type="term" value="F:transmembrane monodehydroascorbate reductase activity"/>
    <property type="evidence" value="ECO:0007669"/>
    <property type="project" value="InterPro"/>
</dbReference>
<feature type="transmembrane region" description="Helical" evidence="12">
    <location>
        <begin position="61"/>
        <end position="83"/>
    </location>
</feature>
<evidence type="ECO:0000256" key="12">
    <source>
        <dbReference type="SAM" id="Phobius"/>
    </source>
</evidence>
<evidence type="ECO:0000313" key="14">
    <source>
        <dbReference type="EnsemblMetazoa" id="SMAR001619-PA"/>
    </source>
</evidence>
<organism evidence="14 15">
    <name type="scientific">Strigamia maritima</name>
    <name type="common">European centipede</name>
    <name type="synonym">Geophilus maritimus</name>
    <dbReference type="NCBI Taxonomy" id="126957"/>
    <lineage>
        <taxon>Eukaryota</taxon>
        <taxon>Metazoa</taxon>
        <taxon>Ecdysozoa</taxon>
        <taxon>Arthropoda</taxon>
        <taxon>Myriapoda</taxon>
        <taxon>Chilopoda</taxon>
        <taxon>Pleurostigmophora</taxon>
        <taxon>Geophilomorpha</taxon>
        <taxon>Linotaeniidae</taxon>
        <taxon>Strigamia</taxon>
    </lineage>
</organism>
<dbReference type="InterPro" id="IPR006593">
    <property type="entry name" value="Cyt_b561/ferric_Rdtase_TM"/>
</dbReference>
<dbReference type="GO" id="GO:0016020">
    <property type="term" value="C:membrane"/>
    <property type="evidence" value="ECO:0007669"/>
    <property type="project" value="UniProtKB-SubCell"/>
</dbReference>
<evidence type="ECO:0000259" key="13">
    <source>
        <dbReference type="SMART" id="SM00665"/>
    </source>
</evidence>
<reference evidence="15" key="1">
    <citation type="submission" date="2011-05" db="EMBL/GenBank/DDBJ databases">
        <authorList>
            <person name="Richards S.R."/>
            <person name="Qu J."/>
            <person name="Jiang H."/>
            <person name="Jhangiani S.N."/>
            <person name="Agravi P."/>
            <person name="Goodspeed R."/>
            <person name="Gross S."/>
            <person name="Mandapat C."/>
            <person name="Jackson L."/>
            <person name="Mathew T."/>
            <person name="Pu L."/>
            <person name="Thornton R."/>
            <person name="Saada N."/>
            <person name="Wilczek-Boney K.B."/>
            <person name="Lee S."/>
            <person name="Kovar C."/>
            <person name="Wu Y."/>
            <person name="Scherer S.E."/>
            <person name="Worley K.C."/>
            <person name="Muzny D.M."/>
            <person name="Gibbs R."/>
        </authorList>
    </citation>
    <scope>NUCLEOTIDE SEQUENCE</scope>
    <source>
        <strain evidence="15">Brora</strain>
    </source>
</reference>
<proteinExistence type="predicted"/>
<evidence type="ECO:0000256" key="8">
    <source>
        <dbReference type="ARBA" id="ARBA00022989"/>
    </source>
</evidence>
<accession>T1IL02</accession>
<dbReference type="EnsemblMetazoa" id="SMAR001619-RA">
    <property type="protein sequence ID" value="SMAR001619-PA"/>
    <property type="gene ID" value="SMAR001619"/>
</dbReference>
<dbReference type="STRING" id="126957.T1IL02"/>
<name>T1IL02_STRMM</name>
<dbReference type="AlphaFoldDB" id="T1IL02"/>
<keyword evidence="10 12" id="KW-0472">Membrane</keyword>
<reference evidence="14" key="2">
    <citation type="submission" date="2015-02" db="UniProtKB">
        <authorList>
            <consortium name="EnsemblMetazoa"/>
        </authorList>
    </citation>
    <scope>IDENTIFICATION</scope>
</reference>
<dbReference type="PhylomeDB" id="T1IL02"/>
<dbReference type="GO" id="GO:0046872">
    <property type="term" value="F:metal ion binding"/>
    <property type="evidence" value="ECO:0007669"/>
    <property type="project" value="UniProtKB-KW"/>
</dbReference>
<dbReference type="HOGENOM" id="CLU_102339_0_0_1"/>
<evidence type="ECO:0000256" key="6">
    <source>
        <dbReference type="ARBA" id="ARBA00022723"/>
    </source>
</evidence>
<evidence type="ECO:0000256" key="2">
    <source>
        <dbReference type="ARBA" id="ARBA00004141"/>
    </source>
</evidence>
<keyword evidence="4" id="KW-0349">Heme</keyword>
<dbReference type="Gene3D" id="1.20.120.1770">
    <property type="match status" value="1"/>
</dbReference>
<evidence type="ECO:0000256" key="10">
    <source>
        <dbReference type="ARBA" id="ARBA00023136"/>
    </source>
</evidence>
<evidence type="ECO:0000256" key="5">
    <source>
        <dbReference type="ARBA" id="ARBA00022692"/>
    </source>
</evidence>